<name>A0A4Z1L1T7_9HELO</name>
<gene>
    <name evidence="1" type="ORF">BPOR_0051g00140</name>
</gene>
<protein>
    <submittedName>
        <fullName evidence="1">Uncharacterized protein</fullName>
    </submittedName>
</protein>
<organism evidence="1 2">
    <name type="scientific">Botrytis porri</name>
    <dbReference type="NCBI Taxonomy" id="87229"/>
    <lineage>
        <taxon>Eukaryota</taxon>
        <taxon>Fungi</taxon>
        <taxon>Dikarya</taxon>
        <taxon>Ascomycota</taxon>
        <taxon>Pezizomycotina</taxon>
        <taxon>Leotiomycetes</taxon>
        <taxon>Helotiales</taxon>
        <taxon>Sclerotiniaceae</taxon>
        <taxon>Botrytis</taxon>
    </lineage>
</organism>
<evidence type="ECO:0000313" key="1">
    <source>
        <dbReference type="EMBL" id="TGO90779.1"/>
    </source>
</evidence>
<proteinExistence type="predicted"/>
<dbReference type="EMBL" id="PQXO01000051">
    <property type="protein sequence ID" value="TGO90779.1"/>
    <property type="molecule type" value="Genomic_DNA"/>
</dbReference>
<sequence>MSSISASNTSIVFSPVSGRKTVAKKYSVLMQIVFVSRKFSNDEVLRDIVGSEAGSEVWNCEFLENDASWAAGKIIPIPSVITMLAHDHVGATSPFCLFGGKLRVLTVPKVLEDM</sequence>
<evidence type="ECO:0000313" key="2">
    <source>
        <dbReference type="Proteomes" id="UP000297280"/>
    </source>
</evidence>
<dbReference type="AlphaFoldDB" id="A0A4Z1L1T7"/>
<dbReference type="Proteomes" id="UP000297280">
    <property type="component" value="Unassembled WGS sequence"/>
</dbReference>
<comment type="caution">
    <text evidence="1">The sequence shown here is derived from an EMBL/GenBank/DDBJ whole genome shotgun (WGS) entry which is preliminary data.</text>
</comment>
<reference evidence="1 2" key="1">
    <citation type="submission" date="2017-12" db="EMBL/GenBank/DDBJ databases">
        <title>Comparative genomics of Botrytis spp.</title>
        <authorList>
            <person name="Valero-Jimenez C.A."/>
            <person name="Tapia P."/>
            <person name="Veloso J."/>
            <person name="Silva-Moreno E."/>
            <person name="Staats M."/>
            <person name="Valdes J.H."/>
            <person name="Van Kan J.A.L."/>
        </authorList>
    </citation>
    <scope>NUCLEOTIDE SEQUENCE [LARGE SCALE GENOMIC DNA]</scope>
    <source>
        <strain evidence="1 2">MUCL3349</strain>
    </source>
</reference>
<accession>A0A4Z1L1T7</accession>
<keyword evidence="2" id="KW-1185">Reference proteome</keyword>